<keyword evidence="2" id="KW-1185">Reference proteome</keyword>
<name>A0ABP0C921_9PEZI</name>
<reference evidence="1 2" key="1">
    <citation type="submission" date="2024-01" db="EMBL/GenBank/DDBJ databases">
        <authorList>
            <person name="Allen C."/>
            <person name="Tagirdzhanova G."/>
        </authorList>
    </citation>
    <scope>NUCLEOTIDE SEQUENCE [LARGE SCALE GENOMIC DNA]</scope>
</reference>
<dbReference type="Pfam" id="PF12511">
    <property type="entry name" value="DUF3716"/>
    <property type="match status" value="1"/>
</dbReference>
<accession>A0ABP0C921</accession>
<proteinExistence type="predicted"/>
<dbReference type="Proteomes" id="UP001642482">
    <property type="component" value="Unassembled WGS sequence"/>
</dbReference>
<dbReference type="InterPro" id="IPR022190">
    <property type="entry name" value="DUF3716"/>
</dbReference>
<sequence>MMARDEDDQVRSSEDEIEDIDLEVVPTKQWLYKSARLPKAPSSAEEATSAAKLAAWILAQAEKTTNRIVLDLTDGVTEILRLPNLRRFFGKNSREKTSKVLNLDRPQALSGAVGHLLADKEPHRPCQTCASSRGEGPFAECVVSTKNWFNGACSNCQYKSLASKCDYYKSKGFVLLCSSWYVFKTDVYKEEQPGSSRVNKNRNKSTSNKLEELSDNAVRVLFNLFKDEMYERGIDED</sequence>
<comment type="caution">
    <text evidence="1">The sequence shown here is derived from an EMBL/GenBank/DDBJ whole genome shotgun (WGS) entry which is preliminary data.</text>
</comment>
<gene>
    <name evidence="1" type="ORF">SEUCBS140593_006809</name>
</gene>
<protein>
    <submittedName>
        <fullName evidence="1">Uncharacterized protein</fullName>
    </submittedName>
</protein>
<evidence type="ECO:0000313" key="2">
    <source>
        <dbReference type="Proteomes" id="UP001642482"/>
    </source>
</evidence>
<evidence type="ECO:0000313" key="1">
    <source>
        <dbReference type="EMBL" id="CAK7228122.1"/>
    </source>
</evidence>
<organism evidence="1 2">
    <name type="scientific">Sporothrix eucalyptigena</name>
    <dbReference type="NCBI Taxonomy" id="1812306"/>
    <lineage>
        <taxon>Eukaryota</taxon>
        <taxon>Fungi</taxon>
        <taxon>Dikarya</taxon>
        <taxon>Ascomycota</taxon>
        <taxon>Pezizomycotina</taxon>
        <taxon>Sordariomycetes</taxon>
        <taxon>Sordariomycetidae</taxon>
        <taxon>Ophiostomatales</taxon>
        <taxon>Ophiostomataceae</taxon>
        <taxon>Sporothrix</taxon>
    </lineage>
</organism>
<dbReference type="EMBL" id="CAWUHD010000077">
    <property type="protein sequence ID" value="CAK7228122.1"/>
    <property type="molecule type" value="Genomic_DNA"/>
</dbReference>